<gene>
    <name evidence="6" type="primary">Cep68</name>
    <name evidence="6" type="ORF">PIACAY_R12992</name>
</gene>
<sequence>ALLDGRTTMERVREMSSYQADYWACAIPDSLPPSPDRHSPHWNPNKEYEDLLDYAYPLKPKYKLGKMPDPFLHDSGIGLDSFSVSPEGTLRSTSVHSRGGQAQGGRENGCWRFMGPAERFSTSRAGKRSYSGMGLHYEPSRSANAPFATSASSHLSSGFAKDVTVEAAKPGLSGCSAVDGRSWCTGGSPFPHYQGQMKSTSRLLPTTRVLPLRKEWEGDEEFLSLPPKLWELERLAQFLSSLSLTVRTPGPSHQTLPRHSDSRQYLSSVLAPFRDTGGRDERGNIEDYAGLWSPCSSPKSSWENTKLCGRIHRDPLRRLNVSTGLRDTLDGTYLHEPQARGHPKKSQQGESLAHCVKMFCCQLEELIHWLYNIADIADSWVPASPDAESMKASLHRYLEFKKDVAKHRSLTESVLERGEALLDCMASSSPALKDTLGLIAKQSEVLETHAEHLYESVLAAAGPLQGKDGMEDKGVQQTAAQWVSR</sequence>
<comment type="caution">
    <text evidence="6">The sequence shown here is derived from an EMBL/GenBank/DDBJ whole genome shotgun (WGS) entry which is preliminary data.</text>
</comment>
<evidence type="ECO:0000313" key="6">
    <source>
        <dbReference type="EMBL" id="NWH73233.1"/>
    </source>
</evidence>
<keyword evidence="7" id="KW-1185">Reference proteome</keyword>
<dbReference type="EMBL" id="WAAB01007954">
    <property type="protein sequence ID" value="NWH73233.1"/>
    <property type="molecule type" value="Genomic_DNA"/>
</dbReference>
<name>A0A850X2U9_PIACA</name>
<dbReference type="Gene3D" id="1.20.58.60">
    <property type="match status" value="1"/>
</dbReference>
<proteinExistence type="predicted"/>
<evidence type="ECO:0000256" key="2">
    <source>
        <dbReference type="ARBA" id="ARBA00022553"/>
    </source>
</evidence>
<organism evidence="6 7">
    <name type="scientific">Piaya cayana</name>
    <name type="common">Common squirrel cuckoo</name>
    <dbReference type="NCBI Taxonomy" id="33601"/>
    <lineage>
        <taxon>Eukaryota</taxon>
        <taxon>Metazoa</taxon>
        <taxon>Chordata</taxon>
        <taxon>Craniata</taxon>
        <taxon>Vertebrata</taxon>
        <taxon>Euteleostomi</taxon>
        <taxon>Archelosauria</taxon>
        <taxon>Archosauria</taxon>
        <taxon>Dinosauria</taxon>
        <taxon>Saurischia</taxon>
        <taxon>Theropoda</taxon>
        <taxon>Coelurosauria</taxon>
        <taxon>Aves</taxon>
        <taxon>Neognathae</taxon>
        <taxon>Neoaves</taxon>
        <taxon>Otidimorphae</taxon>
        <taxon>Cuculiformes</taxon>
        <taxon>Coccyzidae</taxon>
        <taxon>Piaya</taxon>
    </lineage>
</organism>
<evidence type="ECO:0000256" key="1">
    <source>
        <dbReference type="ARBA" id="ARBA00004308"/>
    </source>
</evidence>
<dbReference type="SUPFAM" id="SSF46966">
    <property type="entry name" value="Spectrin repeat"/>
    <property type="match status" value="1"/>
</dbReference>
<evidence type="ECO:0000256" key="5">
    <source>
        <dbReference type="SAM" id="MobiDB-lite"/>
    </source>
</evidence>
<dbReference type="AlphaFoldDB" id="A0A850X2U9"/>
<feature type="region of interest" description="Disordered" evidence="5">
    <location>
        <begin position="89"/>
        <end position="108"/>
    </location>
</feature>
<dbReference type="PANTHER" id="PTHR14514">
    <property type="entry name" value="PKA ANCHORING PROTEIN"/>
    <property type="match status" value="1"/>
</dbReference>
<keyword evidence="2" id="KW-0597">Phosphoprotein</keyword>
<feature type="non-terminal residue" evidence="6">
    <location>
        <position position="1"/>
    </location>
</feature>
<feature type="non-terminal residue" evidence="6">
    <location>
        <position position="485"/>
    </location>
</feature>
<evidence type="ECO:0000256" key="4">
    <source>
        <dbReference type="ARBA" id="ARBA00023136"/>
    </source>
</evidence>
<protein>
    <submittedName>
        <fullName evidence="6">CEP68 protein</fullName>
    </submittedName>
</protein>
<keyword evidence="4" id="KW-0472">Membrane</keyword>
<dbReference type="Proteomes" id="UP000653271">
    <property type="component" value="Unassembled WGS sequence"/>
</dbReference>
<evidence type="ECO:0000313" key="7">
    <source>
        <dbReference type="Proteomes" id="UP000653271"/>
    </source>
</evidence>
<dbReference type="PANTHER" id="PTHR14514:SF2">
    <property type="entry name" value="A-KINASE ANCHOR PROTEIN 6"/>
    <property type="match status" value="1"/>
</dbReference>
<dbReference type="OrthoDB" id="9448174at2759"/>
<evidence type="ECO:0000256" key="3">
    <source>
        <dbReference type="ARBA" id="ARBA00022737"/>
    </source>
</evidence>
<comment type="subcellular location">
    <subcellularLocation>
        <location evidence="1">Endomembrane system</location>
    </subcellularLocation>
</comment>
<keyword evidence="3" id="KW-0677">Repeat</keyword>
<reference evidence="6" key="1">
    <citation type="submission" date="2019-09" db="EMBL/GenBank/DDBJ databases">
        <title>Bird 10,000 Genomes (B10K) Project - Family phase.</title>
        <authorList>
            <person name="Zhang G."/>
        </authorList>
    </citation>
    <scope>NUCLEOTIDE SEQUENCE</scope>
    <source>
        <strain evidence="6">B10K-DU-008-47</strain>
        <tissue evidence="6">Mixed tissue sample</tissue>
    </source>
</reference>
<accession>A0A850X2U9</accession>